<dbReference type="RefSeq" id="WP_128766009.1">
    <property type="nucleotide sequence ID" value="NZ_JBHUOO010000045.1"/>
</dbReference>
<dbReference type="Pfam" id="PF02472">
    <property type="entry name" value="ExbD"/>
    <property type="match status" value="1"/>
</dbReference>
<evidence type="ECO:0000256" key="2">
    <source>
        <dbReference type="ARBA" id="ARBA00005811"/>
    </source>
</evidence>
<evidence type="ECO:0000256" key="7">
    <source>
        <dbReference type="RuleBase" id="RU003879"/>
    </source>
</evidence>
<reference evidence="8 9" key="1">
    <citation type="submission" date="2018-07" db="EMBL/GenBank/DDBJ databases">
        <title>Leeuwenhoekiella genomics.</title>
        <authorList>
            <person name="Tahon G."/>
            <person name="Willems A."/>
        </authorList>
    </citation>
    <scope>NUCLEOTIDE SEQUENCE [LARGE SCALE GENOMIC DNA]</scope>
    <source>
        <strain evidence="8 9">LMG 29608</strain>
    </source>
</reference>
<keyword evidence="6" id="KW-0472">Membrane</keyword>
<comment type="caution">
    <text evidence="8">The sequence shown here is derived from an EMBL/GenBank/DDBJ whole genome shotgun (WGS) entry which is preliminary data.</text>
</comment>
<organism evidence="8 9">
    <name type="scientific">Leeuwenhoekiella polynyae</name>
    <dbReference type="NCBI Taxonomy" id="1550906"/>
    <lineage>
        <taxon>Bacteria</taxon>
        <taxon>Pseudomonadati</taxon>
        <taxon>Bacteroidota</taxon>
        <taxon>Flavobacteriia</taxon>
        <taxon>Flavobacteriales</taxon>
        <taxon>Flavobacteriaceae</taxon>
        <taxon>Leeuwenhoekiella</taxon>
    </lineage>
</organism>
<evidence type="ECO:0000256" key="1">
    <source>
        <dbReference type="ARBA" id="ARBA00004162"/>
    </source>
</evidence>
<dbReference type="EMBL" id="QOVK01000012">
    <property type="protein sequence ID" value="RXG20171.1"/>
    <property type="molecule type" value="Genomic_DNA"/>
</dbReference>
<evidence type="ECO:0000256" key="5">
    <source>
        <dbReference type="ARBA" id="ARBA00022989"/>
    </source>
</evidence>
<keyword evidence="5" id="KW-1133">Transmembrane helix</keyword>
<keyword evidence="4 7" id="KW-0812">Transmembrane</keyword>
<keyword evidence="7" id="KW-0813">Transport</keyword>
<keyword evidence="9" id="KW-1185">Reference proteome</keyword>
<comment type="subcellular location">
    <subcellularLocation>
        <location evidence="1">Cell membrane</location>
        <topology evidence="1">Single-pass membrane protein</topology>
    </subcellularLocation>
    <subcellularLocation>
        <location evidence="7">Cell membrane</location>
        <topology evidence="7">Single-pass type II membrane protein</topology>
    </subcellularLocation>
</comment>
<dbReference type="Proteomes" id="UP000289859">
    <property type="component" value="Unassembled WGS sequence"/>
</dbReference>
<dbReference type="GO" id="GO:0022857">
    <property type="term" value="F:transmembrane transporter activity"/>
    <property type="evidence" value="ECO:0007669"/>
    <property type="project" value="InterPro"/>
</dbReference>
<evidence type="ECO:0000256" key="4">
    <source>
        <dbReference type="ARBA" id="ARBA00022692"/>
    </source>
</evidence>
<keyword evidence="3" id="KW-1003">Cell membrane</keyword>
<evidence type="ECO:0000313" key="9">
    <source>
        <dbReference type="Proteomes" id="UP000289859"/>
    </source>
</evidence>
<dbReference type="GO" id="GO:0005886">
    <property type="term" value="C:plasma membrane"/>
    <property type="evidence" value="ECO:0007669"/>
    <property type="project" value="UniProtKB-SubCell"/>
</dbReference>
<keyword evidence="7" id="KW-0653">Protein transport</keyword>
<accession>A0A4Q0P1Q4</accession>
<dbReference type="OrthoDB" id="9801500at2"/>
<gene>
    <name evidence="8" type="ORF">DSM02_2607</name>
</gene>
<dbReference type="PANTHER" id="PTHR30558:SF3">
    <property type="entry name" value="BIOPOLYMER TRANSPORT PROTEIN EXBD-RELATED"/>
    <property type="match status" value="1"/>
</dbReference>
<dbReference type="AlphaFoldDB" id="A0A4Q0P1Q4"/>
<dbReference type="GO" id="GO:0015031">
    <property type="term" value="P:protein transport"/>
    <property type="evidence" value="ECO:0007669"/>
    <property type="project" value="UniProtKB-KW"/>
</dbReference>
<sequence length="176" mass="19905">MKTSTSVNAGSMADIAFLMLIFFLTTTTIETDKGLDQNLPKPCEQDDCSSKIAERNIFQISVNGEGDYLIQNHEMQLSELKQELIDFVENANNSEVMPASPEKAFVNLDVSRSLDYTDYIPVLDEVKAAYKSMRENYSQKEFKKNYTQLSVVETKHILKKYPLQLAESTMAATINP</sequence>
<comment type="similarity">
    <text evidence="2 7">Belongs to the ExbD/TolR family.</text>
</comment>
<evidence type="ECO:0000256" key="3">
    <source>
        <dbReference type="ARBA" id="ARBA00022475"/>
    </source>
</evidence>
<dbReference type="InterPro" id="IPR003400">
    <property type="entry name" value="ExbD"/>
</dbReference>
<protein>
    <submittedName>
        <fullName evidence="8">Biopolymer transport protein ExbD</fullName>
    </submittedName>
</protein>
<name>A0A4Q0P1Q4_9FLAO</name>
<dbReference type="PANTHER" id="PTHR30558">
    <property type="entry name" value="EXBD MEMBRANE COMPONENT OF PMF-DRIVEN MACROMOLECULE IMPORT SYSTEM"/>
    <property type="match status" value="1"/>
</dbReference>
<evidence type="ECO:0000313" key="8">
    <source>
        <dbReference type="EMBL" id="RXG20171.1"/>
    </source>
</evidence>
<proteinExistence type="inferred from homology"/>
<evidence type="ECO:0000256" key="6">
    <source>
        <dbReference type="ARBA" id="ARBA00023136"/>
    </source>
</evidence>